<dbReference type="InterPro" id="IPR036590">
    <property type="entry name" value="SRAP-like"/>
</dbReference>
<dbReference type="Pfam" id="PF02586">
    <property type="entry name" value="SRAP"/>
    <property type="match status" value="1"/>
</dbReference>
<organism evidence="2 3">
    <name type="scientific">Cyanobium gracile UHCC 0139</name>
    <dbReference type="NCBI Taxonomy" id="3110308"/>
    <lineage>
        <taxon>Bacteria</taxon>
        <taxon>Bacillati</taxon>
        <taxon>Cyanobacteriota</taxon>
        <taxon>Cyanophyceae</taxon>
        <taxon>Synechococcales</taxon>
        <taxon>Prochlorococcaceae</taxon>
        <taxon>Cyanobium</taxon>
    </lineage>
</organism>
<evidence type="ECO:0000313" key="2">
    <source>
        <dbReference type="EMBL" id="MEA5391708.1"/>
    </source>
</evidence>
<name>A0ABU5RVG2_9CYAN</name>
<sequence>MAADAGRGEGHGPNGKKQPYWIHRQDGAAFWLGGLWDHWIAPDGSELQTCCILTNTPQCPAASDPRPHAGGDPGWMGRGLVVAGRSSRAAGAGGADGPRGIPPVERRFLSTGSDLQTRFGHRLMNRSPSLRHSIPKLLF</sequence>
<comment type="caution">
    <text evidence="2">The sequence shown here is derived from an EMBL/GenBank/DDBJ whole genome shotgun (WGS) entry which is preliminary data.</text>
</comment>
<reference evidence="2 3" key="1">
    <citation type="submission" date="2023-12" db="EMBL/GenBank/DDBJ databases">
        <title>Baltic Sea Cyanobacteria.</title>
        <authorList>
            <person name="Delbaje E."/>
            <person name="Fewer D.P."/>
            <person name="Shishido T.K."/>
        </authorList>
    </citation>
    <scope>NUCLEOTIDE SEQUENCE [LARGE SCALE GENOMIC DNA]</scope>
    <source>
        <strain evidence="2 3">UHCC 0139</strain>
    </source>
</reference>
<gene>
    <name evidence="2" type="ORF">VB738_10610</name>
</gene>
<feature type="region of interest" description="Disordered" evidence="1">
    <location>
        <begin position="60"/>
        <end position="79"/>
    </location>
</feature>
<protein>
    <submittedName>
        <fullName evidence="2">SOS response-associated peptidase family protein</fullName>
    </submittedName>
</protein>
<feature type="compositionally biased region" description="Basic and acidic residues" evidence="1">
    <location>
        <begin position="1"/>
        <end position="10"/>
    </location>
</feature>
<evidence type="ECO:0000313" key="3">
    <source>
        <dbReference type="Proteomes" id="UP001304461"/>
    </source>
</evidence>
<evidence type="ECO:0000256" key="1">
    <source>
        <dbReference type="SAM" id="MobiDB-lite"/>
    </source>
</evidence>
<accession>A0ABU5RVG2</accession>
<dbReference type="EMBL" id="JAYGHX010000006">
    <property type="protein sequence ID" value="MEA5391708.1"/>
    <property type="molecule type" value="Genomic_DNA"/>
</dbReference>
<dbReference type="Proteomes" id="UP001304461">
    <property type="component" value="Unassembled WGS sequence"/>
</dbReference>
<keyword evidence="3" id="KW-1185">Reference proteome</keyword>
<proteinExistence type="predicted"/>
<feature type="region of interest" description="Disordered" evidence="1">
    <location>
        <begin position="1"/>
        <end position="20"/>
    </location>
</feature>
<dbReference type="InterPro" id="IPR003738">
    <property type="entry name" value="SRAP"/>
</dbReference>
<dbReference type="Gene3D" id="3.90.1680.10">
    <property type="entry name" value="SOS response associated peptidase-like"/>
    <property type="match status" value="1"/>
</dbReference>
<dbReference type="SUPFAM" id="SSF143081">
    <property type="entry name" value="BB1717-like"/>
    <property type="match status" value="1"/>
</dbReference>